<dbReference type="Pfam" id="PF02311">
    <property type="entry name" value="AraC_binding"/>
    <property type="match status" value="1"/>
</dbReference>
<evidence type="ECO:0000256" key="2">
    <source>
        <dbReference type="ARBA" id="ARBA00023125"/>
    </source>
</evidence>
<dbReference type="GO" id="GO:0003700">
    <property type="term" value="F:DNA-binding transcription factor activity"/>
    <property type="evidence" value="ECO:0007669"/>
    <property type="project" value="InterPro"/>
</dbReference>
<dbReference type="RefSeq" id="WP_184402649.1">
    <property type="nucleotide sequence ID" value="NZ_JACHHJ010000001.1"/>
</dbReference>
<reference evidence="5 6" key="1">
    <citation type="submission" date="2020-08" db="EMBL/GenBank/DDBJ databases">
        <title>Genomic Encyclopedia of Type Strains, Phase IV (KMG-IV): sequencing the most valuable type-strain genomes for metagenomic binning, comparative biology and taxonomic classification.</title>
        <authorList>
            <person name="Goeker M."/>
        </authorList>
    </citation>
    <scope>NUCLEOTIDE SEQUENCE [LARGE SCALE GENOMIC DNA]</scope>
    <source>
        <strain evidence="5 6">DSM 21769</strain>
    </source>
</reference>
<dbReference type="GO" id="GO:0043565">
    <property type="term" value="F:sequence-specific DNA binding"/>
    <property type="evidence" value="ECO:0007669"/>
    <property type="project" value="InterPro"/>
</dbReference>
<evidence type="ECO:0000256" key="1">
    <source>
        <dbReference type="ARBA" id="ARBA00023015"/>
    </source>
</evidence>
<keyword evidence="1" id="KW-0805">Transcription regulation</keyword>
<dbReference type="InterPro" id="IPR037923">
    <property type="entry name" value="HTH-like"/>
</dbReference>
<dbReference type="Pfam" id="PF12833">
    <property type="entry name" value="HTH_18"/>
    <property type="match status" value="1"/>
</dbReference>
<dbReference type="InterPro" id="IPR014710">
    <property type="entry name" value="RmlC-like_jellyroll"/>
</dbReference>
<comment type="caution">
    <text evidence="5">The sequence shown here is derived from an EMBL/GenBank/DDBJ whole genome shotgun (WGS) entry which is preliminary data.</text>
</comment>
<dbReference type="Gene3D" id="2.60.120.10">
    <property type="entry name" value="Jelly Rolls"/>
    <property type="match status" value="1"/>
</dbReference>
<evidence type="ECO:0000313" key="6">
    <source>
        <dbReference type="Proteomes" id="UP000568839"/>
    </source>
</evidence>
<sequence length="284" mass="34211">MIGKFTNTNNTFTPLSLFYKTKKSNHEELPDHTHDWYELIYINEGDSMFFIDQNFYKLKPGDIILVPPNTIHRAIIDDYKYMITTVLYFSSEITEHHHFNPTDTFLKLYTQSQTKREYRYRMDLNPLLKFESQLEKMNNENHLNKNDRFEFLTIHLHTLLLMLNRHCFYAQTRQSGQGQEWIRSLLSYIEENLYQQLNLEEMAQHATVSPTYLSKIFKQTIGITLGEYITTKRMKRAKDMLCYSNDKIETIARRCGYNSMPHFYRTFRKHVHDTPHQYRTRVCQ</sequence>
<evidence type="ECO:0000256" key="3">
    <source>
        <dbReference type="ARBA" id="ARBA00023163"/>
    </source>
</evidence>
<dbReference type="PANTHER" id="PTHR43280">
    <property type="entry name" value="ARAC-FAMILY TRANSCRIPTIONAL REGULATOR"/>
    <property type="match status" value="1"/>
</dbReference>
<dbReference type="PANTHER" id="PTHR43280:SF2">
    <property type="entry name" value="HTH-TYPE TRANSCRIPTIONAL REGULATOR EXSA"/>
    <property type="match status" value="1"/>
</dbReference>
<dbReference type="PROSITE" id="PS01124">
    <property type="entry name" value="HTH_ARAC_FAMILY_2"/>
    <property type="match status" value="1"/>
</dbReference>
<dbReference type="Proteomes" id="UP000568839">
    <property type="component" value="Unassembled WGS sequence"/>
</dbReference>
<dbReference type="SMART" id="SM00342">
    <property type="entry name" value="HTH_ARAC"/>
    <property type="match status" value="1"/>
</dbReference>
<evidence type="ECO:0000313" key="5">
    <source>
        <dbReference type="EMBL" id="MBB6448693.1"/>
    </source>
</evidence>
<evidence type="ECO:0000259" key="4">
    <source>
        <dbReference type="PROSITE" id="PS01124"/>
    </source>
</evidence>
<proteinExistence type="predicted"/>
<feature type="domain" description="HTH araC/xylS-type" evidence="4">
    <location>
        <begin position="183"/>
        <end position="281"/>
    </location>
</feature>
<protein>
    <submittedName>
        <fullName evidence="5">AraC-like DNA-binding protein</fullName>
    </submittedName>
</protein>
<dbReference type="InterPro" id="IPR018060">
    <property type="entry name" value="HTH_AraC"/>
</dbReference>
<name>A0A841PWJ0_9BACL</name>
<dbReference type="SUPFAM" id="SSF51215">
    <property type="entry name" value="Regulatory protein AraC"/>
    <property type="match status" value="1"/>
</dbReference>
<gene>
    <name evidence="5" type="ORF">HNR44_000642</name>
</gene>
<dbReference type="EMBL" id="JACHHJ010000001">
    <property type="protein sequence ID" value="MBB6448693.1"/>
    <property type="molecule type" value="Genomic_DNA"/>
</dbReference>
<dbReference type="SUPFAM" id="SSF46689">
    <property type="entry name" value="Homeodomain-like"/>
    <property type="match status" value="2"/>
</dbReference>
<keyword evidence="6" id="KW-1185">Reference proteome</keyword>
<dbReference type="AlphaFoldDB" id="A0A841PWJ0"/>
<keyword evidence="3" id="KW-0804">Transcription</keyword>
<keyword evidence="2 5" id="KW-0238">DNA-binding</keyword>
<dbReference type="Gene3D" id="1.10.10.60">
    <property type="entry name" value="Homeodomain-like"/>
    <property type="match status" value="2"/>
</dbReference>
<organism evidence="5 6">
    <name type="scientific">Geomicrobium halophilum</name>
    <dbReference type="NCBI Taxonomy" id="549000"/>
    <lineage>
        <taxon>Bacteria</taxon>
        <taxon>Bacillati</taxon>
        <taxon>Bacillota</taxon>
        <taxon>Bacilli</taxon>
        <taxon>Bacillales</taxon>
        <taxon>Geomicrobium</taxon>
    </lineage>
</organism>
<dbReference type="InterPro" id="IPR003313">
    <property type="entry name" value="AraC-bd"/>
</dbReference>
<dbReference type="InterPro" id="IPR009057">
    <property type="entry name" value="Homeodomain-like_sf"/>
</dbReference>
<accession>A0A841PWJ0</accession>